<evidence type="ECO:0000313" key="2">
    <source>
        <dbReference type="Proteomes" id="UP000501534"/>
    </source>
</evidence>
<gene>
    <name evidence="1" type="ORF">DSM104443_03804</name>
</gene>
<dbReference type="EMBL" id="CP053069">
    <property type="protein sequence ID" value="QJR12711.1"/>
    <property type="molecule type" value="Genomic_DNA"/>
</dbReference>
<dbReference type="KEGG" id="uru:DSM104443_03804"/>
<reference evidence="1 2" key="1">
    <citation type="submission" date="2020-04" db="EMBL/GenBank/DDBJ databases">
        <title>Usitatibacter rugosus gen. nov., sp. nov. and Usitatibacter palustris sp. nov., novel members of Usitatibacteraceae fam. nov. within the order Nitrosomonadales isolated from soil.</title>
        <authorList>
            <person name="Huber K.J."/>
            <person name="Neumann-Schaal M."/>
            <person name="Geppert A."/>
            <person name="Luckner M."/>
            <person name="Wanner G."/>
            <person name="Overmann J."/>
        </authorList>
    </citation>
    <scope>NUCLEOTIDE SEQUENCE [LARGE SCALE GENOMIC DNA]</scope>
    <source>
        <strain evidence="1 2">0125_3</strain>
    </source>
</reference>
<name>A0A6M4GZP2_9PROT</name>
<sequence>MLEVVVAFVLLALILVTVFQVFSSGLSRGTTLDERSQALAIAQSRLASAGLEDGLKEGETRGESPDRKYAWSLRVTAYGEDPGPGSSAPQANIAIYRVDSLVSWHGSDGRDQVYSLSTLLVGAKPS</sequence>
<evidence type="ECO:0008006" key="3">
    <source>
        <dbReference type="Google" id="ProtNLM"/>
    </source>
</evidence>
<dbReference type="AlphaFoldDB" id="A0A6M4GZP2"/>
<keyword evidence="2" id="KW-1185">Reference proteome</keyword>
<dbReference type="Proteomes" id="UP000501534">
    <property type="component" value="Chromosome"/>
</dbReference>
<evidence type="ECO:0000313" key="1">
    <source>
        <dbReference type="EMBL" id="QJR12711.1"/>
    </source>
</evidence>
<proteinExistence type="predicted"/>
<organism evidence="1 2">
    <name type="scientific">Usitatibacter rugosus</name>
    <dbReference type="NCBI Taxonomy" id="2732067"/>
    <lineage>
        <taxon>Bacteria</taxon>
        <taxon>Pseudomonadati</taxon>
        <taxon>Pseudomonadota</taxon>
        <taxon>Betaproteobacteria</taxon>
        <taxon>Nitrosomonadales</taxon>
        <taxon>Usitatibacteraceae</taxon>
        <taxon>Usitatibacter</taxon>
    </lineage>
</organism>
<accession>A0A6M4GZP2</accession>
<protein>
    <recommendedName>
        <fullName evidence="3">General secretion pathway protein I</fullName>
    </recommendedName>
</protein>